<comment type="cofactor">
    <cofactor evidence="1">
        <name>FAD</name>
        <dbReference type="ChEBI" id="CHEBI:57692"/>
    </cofactor>
</comment>
<evidence type="ECO:0000256" key="1">
    <source>
        <dbReference type="ARBA" id="ARBA00001974"/>
    </source>
</evidence>
<dbReference type="InterPro" id="IPR055178">
    <property type="entry name" value="RsdA/BaiN/AoA(So)-like_dom"/>
</dbReference>
<evidence type="ECO:0000259" key="4">
    <source>
        <dbReference type="Pfam" id="PF03486"/>
    </source>
</evidence>
<dbReference type="PANTHER" id="PTHR42887">
    <property type="entry name" value="OS12G0638800 PROTEIN"/>
    <property type="match status" value="1"/>
</dbReference>
<dbReference type="Proteomes" id="UP000198817">
    <property type="component" value="Unassembled WGS sequence"/>
</dbReference>
<dbReference type="PANTHER" id="PTHR42887:SF2">
    <property type="entry name" value="OS12G0638800 PROTEIN"/>
    <property type="match status" value="1"/>
</dbReference>
<keyword evidence="2" id="KW-0285">Flavoprotein</keyword>
<evidence type="ECO:0000313" key="7">
    <source>
        <dbReference type="Proteomes" id="UP000198817"/>
    </source>
</evidence>
<dbReference type="Pfam" id="PF03486">
    <property type="entry name" value="HI0933_like"/>
    <property type="match status" value="2"/>
</dbReference>
<protein>
    <recommendedName>
        <fullName evidence="8">Aminoacetone oxidase family FAD-binding enzyme</fullName>
    </recommendedName>
</protein>
<sequence length="391" mass="42609">MKTAQKKYDILIIGAGAAGMAAAVTAGEQAPGARILVLEKKEEPGKKILATGNGRCNLSNRNCPGFPEIRPFFRHLGILTREEEGRIYPYTEDARDVRDALKDRMDQLGVECITGAAVTGIRPPEQGKPFRITWKGGETHADQVLLAAGGKAGPAFGTTGDGGKLAGSMGHRITRLAPVLSAVETKEDLSRAAGVRTPAEVGVWSAEDPVFRERGELQITKYGISGIVVFNASRCLTIPEGKNLRNGFDDYTIRVDLAPDMKLEQVRTMLTEEQALRPDRTPLRVLLRRNLADFLWEQAGERVSEAAELLKNWPLHPKGVKGWDFAQVTKGGVPENEVDRTTMQSVFVPGLYLAGEVLDYDGPCGGYNLQHAWETGIRAGRAMAVRFSGEE</sequence>
<dbReference type="OrthoDB" id="9773233at2"/>
<feature type="domain" description="RsdA/BaiN/AoA(So)-like Rossmann fold-like" evidence="4">
    <location>
        <begin position="69"/>
        <end position="381"/>
    </location>
</feature>
<dbReference type="Gene3D" id="1.10.8.260">
    <property type="entry name" value="HI0933 insert domain-like"/>
    <property type="match status" value="1"/>
</dbReference>
<dbReference type="InterPro" id="IPR036188">
    <property type="entry name" value="FAD/NAD-bd_sf"/>
</dbReference>
<dbReference type="SUPFAM" id="SSF51905">
    <property type="entry name" value="FAD/NAD(P)-binding domain"/>
    <property type="match status" value="1"/>
</dbReference>
<feature type="domain" description="RsdA/BaiN/AoA(So)-like insert" evidence="5">
    <location>
        <begin position="184"/>
        <end position="328"/>
    </location>
</feature>
<dbReference type="SUPFAM" id="SSF160996">
    <property type="entry name" value="HI0933 insert domain-like"/>
    <property type="match status" value="1"/>
</dbReference>
<dbReference type="RefSeq" id="WP_090470655.1">
    <property type="nucleotide sequence ID" value="NZ_FOWF01000007.1"/>
</dbReference>
<evidence type="ECO:0008006" key="8">
    <source>
        <dbReference type="Google" id="ProtNLM"/>
    </source>
</evidence>
<dbReference type="Gene3D" id="2.40.30.10">
    <property type="entry name" value="Translation factors"/>
    <property type="match status" value="1"/>
</dbReference>
<evidence type="ECO:0000256" key="3">
    <source>
        <dbReference type="ARBA" id="ARBA00022827"/>
    </source>
</evidence>
<dbReference type="InterPro" id="IPR004792">
    <property type="entry name" value="BaiN-like"/>
</dbReference>
<evidence type="ECO:0000256" key="2">
    <source>
        <dbReference type="ARBA" id="ARBA00022630"/>
    </source>
</evidence>
<name>A0A1I7GC79_9FIRM</name>
<dbReference type="InterPro" id="IPR057661">
    <property type="entry name" value="RsdA/BaiN/AoA(So)_Rossmann"/>
</dbReference>
<reference evidence="6 7" key="1">
    <citation type="submission" date="2016-10" db="EMBL/GenBank/DDBJ databases">
        <authorList>
            <person name="de Groot N.N."/>
        </authorList>
    </citation>
    <scope>NUCLEOTIDE SEQUENCE [LARGE SCALE GENOMIC DNA]</scope>
    <source>
        <strain evidence="6 7">KHGC13</strain>
    </source>
</reference>
<proteinExistence type="predicted"/>
<dbReference type="PRINTS" id="PR00411">
    <property type="entry name" value="PNDRDTASEI"/>
</dbReference>
<dbReference type="STRING" id="155865.SAMN05216515_10711"/>
<dbReference type="PRINTS" id="PR00368">
    <property type="entry name" value="FADPNR"/>
</dbReference>
<dbReference type="InterPro" id="IPR023166">
    <property type="entry name" value="BaiN-like_dom_sf"/>
</dbReference>
<keyword evidence="3" id="KW-0274">FAD</keyword>
<evidence type="ECO:0000259" key="5">
    <source>
        <dbReference type="Pfam" id="PF22780"/>
    </source>
</evidence>
<accession>A0A1I7GC79</accession>
<evidence type="ECO:0000313" key="6">
    <source>
        <dbReference type="EMBL" id="SFU46043.1"/>
    </source>
</evidence>
<dbReference type="EMBL" id="FPBT01000006">
    <property type="protein sequence ID" value="SFU46043.1"/>
    <property type="molecule type" value="Genomic_DNA"/>
</dbReference>
<dbReference type="Gene3D" id="3.50.50.60">
    <property type="entry name" value="FAD/NAD(P)-binding domain"/>
    <property type="match status" value="1"/>
</dbReference>
<keyword evidence="7" id="KW-1185">Reference proteome</keyword>
<dbReference type="AlphaFoldDB" id="A0A1I7GC79"/>
<dbReference type="Pfam" id="PF22780">
    <property type="entry name" value="HI0933_like_1st"/>
    <property type="match status" value="1"/>
</dbReference>
<gene>
    <name evidence="6" type="ORF">SAMN05216508_10611</name>
</gene>
<feature type="domain" description="RsdA/BaiN/AoA(So)-like Rossmann fold-like" evidence="4">
    <location>
        <begin position="9"/>
        <end position="62"/>
    </location>
</feature>
<organism evidence="6 7">
    <name type="scientific">Eubacterium pyruvativorans</name>
    <dbReference type="NCBI Taxonomy" id="155865"/>
    <lineage>
        <taxon>Bacteria</taxon>
        <taxon>Bacillati</taxon>
        <taxon>Bacillota</taxon>
        <taxon>Clostridia</taxon>
        <taxon>Eubacteriales</taxon>
        <taxon>Eubacteriaceae</taxon>
        <taxon>Eubacterium</taxon>
    </lineage>
</organism>
<dbReference type="NCBIfam" id="TIGR00275">
    <property type="entry name" value="aminoacetone oxidase family FAD-binding enzyme"/>
    <property type="match status" value="1"/>
</dbReference>